<dbReference type="PROSITE" id="PS00109">
    <property type="entry name" value="PROTEIN_KINASE_TYR"/>
    <property type="match status" value="1"/>
</dbReference>
<evidence type="ECO:0000256" key="2">
    <source>
        <dbReference type="ARBA" id="ARBA00012513"/>
    </source>
</evidence>
<evidence type="ECO:0000256" key="10">
    <source>
        <dbReference type="ARBA" id="ARBA00048679"/>
    </source>
</evidence>
<dbReference type="PANTHER" id="PTHR12209:SF0">
    <property type="entry name" value="EKC_KEOPS COMPLEX SUBUNIT TP53RK"/>
    <property type="match status" value="1"/>
</dbReference>
<dbReference type="InterPro" id="IPR022495">
    <property type="entry name" value="Bud32"/>
</dbReference>
<keyword evidence="4" id="KW-0808">Transferase</keyword>
<reference evidence="13" key="1">
    <citation type="submission" date="2012-02" db="EMBL/GenBank/DDBJ databases">
        <title>Genome sequencing of Giardia lamblia Genotypes A2 and B isolates (DH and GS) and comparative analysis with the genomes of Genotypes A1 and E (WB and Pig).</title>
        <authorList>
            <person name="Adam R."/>
            <person name="Dahlstrom E."/>
            <person name="Martens C."/>
            <person name="Bruno D."/>
            <person name="Barbian K."/>
            <person name="Porcella S.F."/>
            <person name="Nash T."/>
        </authorList>
    </citation>
    <scope>NUCLEOTIDE SEQUENCE</scope>
    <source>
        <strain evidence="13">DH</strain>
    </source>
</reference>
<gene>
    <name evidence="12" type="ORF">DHA2_154641</name>
</gene>
<organism evidence="12 13">
    <name type="scientific">Giardia intestinalis</name>
    <name type="common">Giardia lamblia</name>
    <dbReference type="NCBI Taxonomy" id="5741"/>
    <lineage>
        <taxon>Eukaryota</taxon>
        <taxon>Metamonada</taxon>
        <taxon>Diplomonadida</taxon>
        <taxon>Hexamitidae</taxon>
        <taxon>Giardiinae</taxon>
        <taxon>Giardia</taxon>
    </lineage>
</organism>
<comment type="catalytic activity">
    <reaction evidence="10">
        <text>L-seryl-[protein] + ATP = O-phospho-L-seryl-[protein] + ADP + H(+)</text>
        <dbReference type="Rhea" id="RHEA:17989"/>
        <dbReference type="Rhea" id="RHEA-COMP:9863"/>
        <dbReference type="Rhea" id="RHEA-COMP:11604"/>
        <dbReference type="ChEBI" id="CHEBI:15378"/>
        <dbReference type="ChEBI" id="CHEBI:29999"/>
        <dbReference type="ChEBI" id="CHEBI:30616"/>
        <dbReference type="ChEBI" id="CHEBI:83421"/>
        <dbReference type="ChEBI" id="CHEBI:456216"/>
        <dbReference type="EC" id="2.7.11.1"/>
    </reaction>
</comment>
<dbReference type="VEuPathDB" id="GiardiaDB:DHA2_154641"/>
<dbReference type="Pfam" id="PF01163">
    <property type="entry name" value="RIO1"/>
    <property type="match status" value="1"/>
</dbReference>
<keyword evidence="8" id="KW-0067">ATP-binding</keyword>
<dbReference type="InterPro" id="IPR011009">
    <property type="entry name" value="Kinase-like_dom_sf"/>
</dbReference>
<dbReference type="GO" id="GO:0008033">
    <property type="term" value="P:tRNA processing"/>
    <property type="evidence" value="ECO:0007669"/>
    <property type="project" value="UniProtKB-KW"/>
</dbReference>
<evidence type="ECO:0000256" key="6">
    <source>
        <dbReference type="ARBA" id="ARBA00022741"/>
    </source>
</evidence>
<evidence type="ECO:0000313" key="13">
    <source>
        <dbReference type="Proteomes" id="UP000018320"/>
    </source>
</evidence>
<accession>V6TA93</accession>
<proteinExistence type="inferred from homology"/>
<dbReference type="FunFam" id="3.30.200.20:FF:000201">
    <property type="entry name" value="TP53-regulating kinase isoform X1"/>
    <property type="match status" value="1"/>
</dbReference>
<dbReference type="Proteomes" id="UP000018320">
    <property type="component" value="Unassembled WGS sequence"/>
</dbReference>
<dbReference type="GO" id="GO:0005829">
    <property type="term" value="C:cytosol"/>
    <property type="evidence" value="ECO:0007669"/>
    <property type="project" value="TreeGrafter"/>
</dbReference>
<name>V6TA93_GIAIN</name>
<evidence type="ECO:0000256" key="9">
    <source>
        <dbReference type="ARBA" id="ARBA00047899"/>
    </source>
</evidence>
<reference evidence="12 13" key="2">
    <citation type="journal article" date="2013" name="Genome Biol. Evol.">
        <title>Genome sequencing of Giardia lamblia genotypes A2 and B isolates (DH and GS) and comparative analysis with the genomes of genotypes A1 and E (WB and Pig).</title>
        <authorList>
            <person name="Adam R.D."/>
            <person name="Dahlstrom E.W."/>
            <person name="Martens C.A."/>
            <person name="Bruno D.P."/>
            <person name="Barbian K.D."/>
            <person name="Ricklefs S.M."/>
            <person name="Hernandez M.M."/>
            <person name="Narla N.P."/>
            <person name="Patel R.B."/>
            <person name="Porcella S.F."/>
            <person name="Nash T.E."/>
        </authorList>
    </citation>
    <scope>NUCLEOTIDE SEQUENCE [LARGE SCALE GENOMIC DNA]</scope>
    <source>
        <strain evidence="12 13">DH</strain>
    </source>
</reference>
<dbReference type="GO" id="GO:0004674">
    <property type="term" value="F:protein serine/threonine kinase activity"/>
    <property type="evidence" value="ECO:0007669"/>
    <property type="project" value="UniProtKB-KW"/>
</dbReference>
<dbReference type="InterPro" id="IPR018934">
    <property type="entry name" value="RIO_dom"/>
</dbReference>
<dbReference type="SUPFAM" id="SSF56112">
    <property type="entry name" value="Protein kinase-like (PK-like)"/>
    <property type="match status" value="1"/>
</dbReference>
<keyword evidence="5" id="KW-0819">tRNA processing</keyword>
<dbReference type="NCBIfam" id="TIGR03724">
    <property type="entry name" value="arch_bud32"/>
    <property type="match status" value="1"/>
</dbReference>
<keyword evidence="6" id="KW-0547">Nucleotide-binding</keyword>
<dbReference type="AlphaFoldDB" id="V6TA93"/>
<evidence type="ECO:0000256" key="8">
    <source>
        <dbReference type="ARBA" id="ARBA00022840"/>
    </source>
</evidence>
<dbReference type="EC" id="2.7.11.1" evidence="2"/>
<dbReference type="EMBL" id="AHGT01000067">
    <property type="protein sequence ID" value="ESU35808.1"/>
    <property type="molecule type" value="Genomic_DNA"/>
</dbReference>
<evidence type="ECO:0000259" key="11">
    <source>
        <dbReference type="PROSITE" id="PS50011"/>
    </source>
</evidence>
<dbReference type="GO" id="GO:0000408">
    <property type="term" value="C:EKC/KEOPS complex"/>
    <property type="evidence" value="ECO:0007669"/>
    <property type="project" value="UniProtKB-ARBA"/>
</dbReference>
<dbReference type="PANTHER" id="PTHR12209">
    <property type="entry name" value="NON-SPECIFIC SERINE/THREONINE PROTEIN KINASE"/>
    <property type="match status" value="1"/>
</dbReference>
<keyword evidence="7 12" id="KW-0418">Kinase</keyword>
<evidence type="ECO:0000256" key="4">
    <source>
        <dbReference type="ARBA" id="ARBA00022679"/>
    </source>
</evidence>
<dbReference type="InterPro" id="IPR000719">
    <property type="entry name" value="Prot_kinase_dom"/>
</dbReference>
<evidence type="ECO:0000313" key="12">
    <source>
        <dbReference type="EMBL" id="ESU35808.1"/>
    </source>
</evidence>
<dbReference type="GO" id="GO:0005524">
    <property type="term" value="F:ATP binding"/>
    <property type="evidence" value="ECO:0007669"/>
    <property type="project" value="UniProtKB-KW"/>
</dbReference>
<comment type="catalytic activity">
    <reaction evidence="9">
        <text>L-threonyl-[protein] + ATP = O-phospho-L-threonyl-[protein] + ADP + H(+)</text>
        <dbReference type="Rhea" id="RHEA:46608"/>
        <dbReference type="Rhea" id="RHEA-COMP:11060"/>
        <dbReference type="Rhea" id="RHEA-COMP:11605"/>
        <dbReference type="ChEBI" id="CHEBI:15378"/>
        <dbReference type="ChEBI" id="CHEBI:30013"/>
        <dbReference type="ChEBI" id="CHEBI:30616"/>
        <dbReference type="ChEBI" id="CHEBI:61977"/>
        <dbReference type="ChEBI" id="CHEBI:456216"/>
        <dbReference type="EC" id="2.7.11.1"/>
    </reaction>
</comment>
<dbReference type="Gene3D" id="1.10.510.10">
    <property type="entry name" value="Transferase(Phosphotransferase) domain 1"/>
    <property type="match status" value="1"/>
</dbReference>
<dbReference type="GO" id="GO:0005634">
    <property type="term" value="C:nucleus"/>
    <property type="evidence" value="ECO:0007669"/>
    <property type="project" value="TreeGrafter"/>
</dbReference>
<evidence type="ECO:0000256" key="3">
    <source>
        <dbReference type="ARBA" id="ARBA00022527"/>
    </source>
</evidence>
<evidence type="ECO:0000256" key="7">
    <source>
        <dbReference type="ARBA" id="ARBA00022777"/>
    </source>
</evidence>
<feature type="domain" description="Protein kinase" evidence="11">
    <location>
        <begin position="37"/>
        <end position="255"/>
    </location>
</feature>
<comment type="caution">
    <text evidence="12">The sequence shown here is derived from an EMBL/GenBank/DDBJ whole genome shotgun (WGS) entry which is preliminary data.</text>
</comment>
<dbReference type="VEuPathDB" id="GiardiaDB:GL50581_909"/>
<evidence type="ECO:0000256" key="1">
    <source>
        <dbReference type="ARBA" id="ARBA00010630"/>
    </source>
</evidence>
<comment type="similarity">
    <text evidence="1">Belongs to the protein kinase superfamily. BUD32 family.</text>
</comment>
<sequence length="255" mass="28438">MTNAMRGTCGQKVLMIESRTTAMKTGPPGTSNFTVALDNYSLLFQGAEARIYSGTLPTSGKDAIAKHRFPKEYRHPALDRQIRQRRTRAEARALEAAHAAGLTVPSVLYVDEPNGCIYMSWIRDSSVSTHLADSTDLLFDEAFAELVGSTIARLHMARIVHNDLTTSNLLYNRDERRLSVIDFGLASRSPITPETMAVDLYVFQRSILALCGPCPFFETVLKFYVCYMDEHSGDKGQGQKILTQLEQVQGRGRKK</sequence>
<dbReference type="InterPro" id="IPR008266">
    <property type="entry name" value="Tyr_kinase_AS"/>
</dbReference>
<dbReference type="Gene3D" id="3.30.200.20">
    <property type="entry name" value="Phosphorylase Kinase, domain 1"/>
    <property type="match status" value="1"/>
</dbReference>
<dbReference type="VEuPathDB" id="GiardiaDB:QR46_1602"/>
<dbReference type="GO" id="GO:0070525">
    <property type="term" value="P:tRNA threonylcarbamoyladenosine metabolic process"/>
    <property type="evidence" value="ECO:0007669"/>
    <property type="project" value="TreeGrafter"/>
</dbReference>
<dbReference type="PROSITE" id="PS50011">
    <property type="entry name" value="PROTEIN_KINASE_DOM"/>
    <property type="match status" value="1"/>
</dbReference>
<evidence type="ECO:0000256" key="5">
    <source>
        <dbReference type="ARBA" id="ARBA00022694"/>
    </source>
</evidence>
<protein>
    <recommendedName>
        <fullName evidence="2">non-specific serine/threonine protein kinase</fullName>
        <ecNumber evidence="2">2.7.11.1</ecNumber>
    </recommendedName>
</protein>
<dbReference type="VEuPathDB" id="GiardiaDB:GL50803_0016796"/>
<keyword evidence="3 12" id="KW-0723">Serine/threonine-protein kinase</keyword>